<evidence type="ECO:0000313" key="2">
    <source>
        <dbReference type="Proteomes" id="UP001374535"/>
    </source>
</evidence>
<accession>A0AAQ3SEB5</accession>
<reference evidence="1 2" key="1">
    <citation type="journal article" date="2023" name="Life. Sci Alliance">
        <title>Evolutionary insights into 3D genome organization and epigenetic landscape of Vigna mungo.</title>
        <authorList>
            <person name="Junaid A."/>
            <person name="Singh B."/>
            <person name="Bhatia S."/>
        </authorList>
    </citation>
    <scope>NUCLEOTIDE SEQUENCE [LARGE SCALE GENOMIC DNA]</scope>
    <source>
        <strain evidence="1">Urdbean</strain>
    </source>
</reference>
<proteinExistence type="predicted"/>
<dbReference type="AlphaFoldDB" id="A0AAQ3SEB5"/>
<gene>
    <name evidence="1" type="ORF">V8G54_003895</name>
</gene>
<dbReference type="PROSITE" id="PS51257">
    <property type="entry name" value="PROKAR_LIPOPROTEIN"/>
    <property type="match status" value="1"/>
</dbReference>
<keyword evidence="2" id="KW-1185">Reference proteome</keyword>
<dbReference type="Proteomes" id="UP001374535">
    <property type="component" value="Chromosome 1"/>
</dbReference>
<protein>
    <submittedName>
        <fullName evidence="1">Uncharacterized protein</fullName>
    </submittedName>
</protein>
<sequence length="108" mass="12124">MARPSDVRAGLRWRVGRSSSFSLSIFSCADSRHKGGSFFPFLFLVQFWLQGGGCKIGALDATFIWILYGDEGFCISWPGFSFRVFEFSVLTRGSRIEGGGFLFPFCRL</sequence>
<dbReference type="EMBL" id="CP144700">
    <property type="protein sequence ID" value="WVZ25351.1"/>
    <property type="molecule type" value="Genomic_DNA"/>
</dbReference>
<name>A0AAQ3SEB5_VIGMU</name>
<evidence type="ECO:0000313" key="1">
    <source>
        <dbReference type="EMBL" id="WVZ25351.1"/>
    </source>
</evidence>
<organism evidence="1 2">
    <name type="scientific">Vigna mungo</name>
    <name type="common">Black gram</name>
    <name type="synonym">Phaseolus mungo</name>
    <dbReference type="NCBI Taxonomy" id="3915"/>
    <lineage>
        <taxon>Eukaryota</taxon>
        <taxon>Viridiplantae</taxon>
        <taxon>Streptophyta</taxon>
        <taxon>Embryophyta</taxon>
        <taxon>Tracheophyta</taxon>
        <taxon>Spermatophyta</taxon>
        <taxon>Magnoliopsida</taxon>
        <taxon>eudicotyledons</taxon>
        <taxon>Gunneridae</taxon>
        <taxon>Pentapetalae</taxon>
        <taxon>rosids</taxon>
        <taxon>fabids</taxon>
        <taxon>Fabales</taxon>
        <taxon>Fabaceae</taxon>
        <taxon>Papilionoideae</taxon>
        <taxon>50 kb inversion clade</taxon>
        <taxon>NPAAA clade</taxon>
        <taxon>indigoferoid/millettioid clade</taxon>
        <taxon>Phaseoleae</taxon>
        <taxon>Vigna</taxon>
    </lineage>
</organism>